<sequence length="273" mass="31868">MNILNKESNNIILIMAGGLGKRMNSELPKVLHKVNNKPMIIYILENALKINPYKILIIVGKYKQIIEETISLYIDDNITKNIQYILQQEPKGTGHAIICAKKVFKENRKKNVLILSGDTPLVDEKLMYEMLDNLLNFKICTTCIEKPHGYGRIINYYDNETNKKYTKIVEQKDCNENEINTNIINCGIYSFRIDLLITYLHMLTNNNNQNEYYLTDLIEIITTREDFNVEILKISTDQNYKVLGVNTIQQLKEIETLLNNLYIHESFENITMY</sequence>
<dbReference type="PANTHER" id="PTHR43584">
    <property type="entry name" value="NUCLEOTIDYL TRANSFERASE"/>
    <property type="match status" value="1"/>
</dbReference>
<dbReference type="EMBL" id="OP765584">
    <property type="protein sequence ID" value="UZT29173.1"/>
    <property type="molecule type" value="Genomic_DNA"/>
</dbReference>
<evidence type="ECO:0000256" key="3">
    <source>
        <dbReference type="ARBA" id="ARBA00022695"/>
    </source>
</evidence>
<evidence type="ECO:0000313" key="6">
    <source>
        <dbReference type="EMBL" id="UZT29173.1"/>
    </source>
</evidence>
<dbReference type="EC" id="2.7.7.23" evidence="1"/>
<dbReference type="SUPFAM" id="SSF53448">
    <property type="entry name" value="Nucleotide-diphospho-sugar transferases"/>
    <property type="match status" value="1"/>
</dbReference>
<evidence type="ECO:0000256" key="4">
    <source>
        <dbReference type="ARBA" id="ARBA00048493"/>
    </source>
</evidence>
<evidence type="ECO:0000259" key="5">
    <source>
        <dbReference type="Pfam" id="PF00483"/>
    </source>
</evidence>
<dbReference type="Gene3D" id="3.90.550.10">
    <property type="entry name" value="Spore Coat Polysaccharide Biosynthesis Protein SpsA, Chain A"/>
    <property type="match status" value="1"/>
</dbReference>
<feature type="domain" description="Nucleotidyl transferase" evidence="5">
    <location>
        <begin position="13"/>
        <end position="232"/>
    </location>
</feature>
<comment type="catalytic activity">
    <reaction evidence="4">
        <text>N-acetyl-alpha-D-glucosamine 1-phosphate + UTP + H(+) = UDP-N-acetyl-alpha-D-glucosamine + diphosphate</text>
        <dbReference type="Rhea" id="RHEA:13509"/>
        <dbReference type="ChEBI" id="CHEBI:15378"/>
        <dbReference type="ChEBI" id="CHEBI:33019"/>
        <dbReference type="ChEBI" id="CHEBI:46398"/>
        <dbReference type="ChEBI" id="CHEBI:57705"/>
        <dbReference type="ChEBI" id="CHEBI:57776"/>
        <dbReference type="EC" id="2.7.7.23"/>
    </reaction>
</comment>
<name>A0A9E8JZB7_9VIRU</name>
<keyword evidence="3" id="KW-0548">Nucleotidyltransferase</keyword>
<dbReference type="Pfam" id="PF00483">
    <property type="entry name" value="NTP_transferase"/>
    <property type="match status" value="1"/>
</dbReference>
<keyword evidence="2" id="KW-0808">Transferase</keyword>
<evidence type="ECO:0000256" key="1">
    <source>
        <dbReference type="ARBA" id="ARBA00012457"/>
    </source>
</evidence>
<proteinExistence type="predicted"/>
<dbReference type="InterPro" id="IPR005835">
    <property type="entry name" value="NTP_transferase_dom"/>
</dbReference>
<organism evidence="6">
    <name type="scientific">Nucleocytoviricota sp</name>
    <dbReference type="NCBI Taxonomy" id="2809609"/>
    <lineage>
        <taxon>Viruses</taxon>
        <taxon>Varidnaviria</taxon>
        <taxon>Bamfordvirae</taxon>
        <taxon>Nucleocytoviricota</taxon>
    </lineage>
</organism>
<evidence type="ECO:0000256" key="2">
    <source>
        <dbReference type="ARBA" id="ARBA00022679"/>
    </source>
</evidence>
<protein>
    <recommendedName>
        <fullName evidence="1">UDP-N-acetylglucosamine diphosphorylase</fullName>
        <ecNumber evidence="1">2.7.7.23</ecNumber>
    </recommendedName>
</protein>
<dbReference type="PANTHER" id="PTHR43584:SF3">
    <property type="entry name" value="BIFUNCTIONAL PROTEIN GLMU"/>
    <property type="match status" value="1"/>
</dbReference>
<dbReference type="GO" id="GO:0003977">
    <property type="term" value="F:UDP-N-acetylglucosamine diphosphorylase activity"/>
    <property type="evidence" value="ECO:0007669"/>
    <property type="project" value="UniProtKB-EC"/>
</dbReference>
<dbReference type="InterPro" id="IPR050065">
    <property type="entry name" value="GlmU-like"/>
</dbReference>
<accession>A0A9E8JZB7</accession>
<dbReference type="InterPro" id="IPR029044">
    <property type="entry name" value="Nucleotide-diphossugar_trans"/>
</dbReference>
<reference evidence="6" key="1">
    <citation type="submission" date="2022-11" db="EMBL/GenBank/DDBJ databases">
        <title>Genomics discovery of giant fungal viruses from subsurface oceanic crustal fluids.</title>
        <authorList>
            <person name="Bhattacharjee A.S."/>
            <person name="Schulz F."/>
            <person name="Woyke T."/>
            <person name="Orcutt B.N."/>
            <person name="Matinez Martinez J."/>
        </authorList>
    </citation>
    <scope>NUCLEOTIDE SEQUENCE</scope>
    <source>
        <strain evidence="6">VSAG8.JdFR</strain>
    </source>
</reference>